<comment type="caution">
    <text evidence="5">The sequence shown here is derived from an EMBL/GenBank/DDBJ whole genome shotgun (WGS) entry which is preliminary data.</text>
</comment>
<sequence length="252" mass="29597">MNKKKWIVFILICLFLIASIILINFIQDRNTALSQKSTSNEDQKEIENIKNYIDENEEDTSAHLELGVRYFLEEQYEDAIIEYQKVIEREPENSLAWHRLTLVNIFQNDFKEAYENRKKTIELDPKAAFYISIASLEVILDKPTLALENAKKALELAKKAKEENIEHYQEWVDQIEQFNAEYTKGNISESYLGMIKSNLYFDKPIFVEMIEMGLAAEDITKEQKQELIELKEKVKSHDNIVIKYEDLSSVEQ</sequence>
<dbReference type="AlphaFoldDB" id="A0A368YC66"/>
<dbReference type="InterPro" id="IPR011990">
    <property type="entry name" value="TPR-like_helical_dom_sf"/>
</dbReference>
<reference evidence="5 6" key="1">
    <citation type="submission" date="2018-07" db="EMBL/GenBank/DDBJ databases">
        <title>Genomic Encyclopedia of Type Strains, Phase IV (KMG-IV): sequencing the most valuable type-strain genomes for metagenomic binning, comparative biology and taxonomic classification.</title>
        <authorList>
            <person name="Goeker M."/>
        </authorList>
    </citation>
    <scope>NUCLEOTIDE SEQUENCE [LARGE SCALE GENOMIC DNA]</scope>
    <source>
        <strain evidence="5 6">DSM 27696</strain>
    </source>
</reference>
<feature type="repeat" description="TPR" evidence="3">
    <location>
        <begin position="60"/>
        <end position="93"/>
    </location>
</feature>
<dbReference type="RefSeq" id="WP_114351699.1">
    <property type="nucleotide sequence ID" value="NZ_QPJJ01000002.1"/>
</dbReference>
<name>A0A368YC66_9BACI</name>
<proteinExistence type="predicted"/>
<evidence type="ECO:0000256" key="1">
    <source>
        <dbReference type="ARBA" id="ARBA00022737"/>
    </source>
</evidence>
<evidence type="ECO:0000313" key="5">
    <source>
        <dbReference type="EMBL" id="RCW76936.1"/>
    </source>
</evidence>
<dbReference type="OrthoDB" id="2766891at2"/>
<dbReference type="Proteomes" id="UP000252585">
    <property type="component" value="Unassembled WGS sequence"/>
</dbReference>
<dbReference type="InterPro" id="IPR051685">
    <property type="entry name" value="Ycf3/AcsC/BcsC/TPR_MFPF"/>
</dbReference>
<keyword evidence="4" id="KW-1133">Transmembrane helix</keyword>
<keyword evidence="4" id="KW-0812">Transmembrane</keyword>
<keyword evidence="1" id="KW-0677">Repeat</keyword>
<evidence type="ECO:0000256" key="3">
    <source>
        <dbReference type="PROSITE-ProRule" id="PRU00339"/>
    </source>
</evidence>
<dbReference type="PANTHER" id="PTHR44943:SF8">
    <property type="entry name" value="TPR REPEAT-CONTAINING PROTEIN MJ0263"/>
    <property type="match status" value="1"/>
</dbReference>
<keyword evidence="6" id="KW-1185">Reference proteome</keyword>
<protein>
    <submittedName>
        <fullName evidence="5">Uncharacterized protein</fullName>
    </submittedName>
</protein>
<feature type="transmembrane region" description="Helical" evidence="4">
    <location>
        <begin position="6"/>
        <end position="26"/>
    </location>
</feature>
<evidence type="ECO:0000256" key="2">
    <source>
        <dbReference type="ARBA" id="ARBA00022803"/>
    </source>
</evidence>
<organism evidence="5 6">
    <name type="scientific">Saliterribacillus persicus</name>
    <dbReference type="NCBI Taxonomy" id="930114"/>
    <lineage>
        <taxon>Bacteria</taxon>
        <taxon>Bacillati</taxon>
        <taxon>Bacillota</taxon>
        <taxon>Bacilli</taxon>
        <taxon>Bacillales</taxon>
        <taxon>Bacillaceae</taxon>
        <taxon>Saliterribacillus</taxon>
    </lineage>
</organism>
<dbReference type="PROSITE" id="PS50005">
    <property type="entry name" value="TPR"/>
    <property type="match status" value="2"/>
</dbReference>
<keyword evidence="4" id="KW-0472">Membrane</keyword>
<feature type="repeat" description="TPR" evidence="3">
    <location>
        <begin position="94"/>
        <end position="127"/>
    </location>
</feature>
<dbReference type="PANTHER" id="PTHR44943">
    <property type="entry name" value="CELLULOSE SYNTHASE OPERON PROTEIN C"/>
    <property type="match status" value="1"/>
</dbReference>
<accession>A0A368YC66</accession>
<evidence type="ECO:0000256" key="4">
    <source>
        <dbReference type="SAM" id="Phobius"/>
    </source>
</evidence>
<dbReference type="Gene3D" id="1.25.40.10">
    <property type="entry name" value="Tetratricopeptide repeat domain"/>
    <property type="match status" value="1"/>
</dbReference>
<dbReference type="InterPro" id="IPR019734">
    <property type="entry name" value="TPR_rpt"/>
</dbReference>
<dbReference type="SMART" id="SM00028">
    <property type="entry name" value="TPR"/>
    <property type="match status" value="2"/>
</dbReference>
<dbReference type="EMBL" id="QPJJ01000002">
    <property type="protein sequence ID" value="RCW76936.1"/>
    <property type="molecule type" value="Genomic_DNA"/>
</dbReference>
<evidence type="ECO:0000313" key="6">
    <source>
        <dbReference type="Proteomes" id="UP000252585"/>
    </source>
</evidence>
<dbReference type="SUPFAM" id="SSF48452">
    <property type="entry name" value="TPR-like"/>
    <property type="match status" value="1"/>
</dbReference>
<keyword evidence="2 3" id="KW-0802">TPR repeat</keyword>
<gene>
    <name evidence="5" type="ORF">DFR57_102211</name>
</gene>